<dbReference type="Proteomes" id="UP000035721">
    <property type="component" value="Unassembled WGS sequence"/>
</dbReference>
<dbReference type="SUPFAM" id="SSF53850">
    <property type="entry name" value="Periplasmic binding protein-like II"/>
    <property type="match status" value="1"/>
</dbReference>
<protein>
    <submittedName>
        <fullName evidence="3">Putative von Willebrand factor type A</fullName>
    </submittedName>
</protein>
<keyword evidence="4" id="KW-1185">Reference proteome</keyword>
<dbReference type="Pfam" id="PF13531">
    <property type="entry name" value="SBP_bac_11"/>
    <property type="match status" value="1"/>
</dbReference>
<gene>
    <name evidence="3" type="ORF">BN12_3030003</name>
</gene>
<dbReference type="InterPro" id="IPR002035">
    <property type="entry name" value="VWF_A"/>
</dbReference>
<evidence type="ECO:0000313" key="4">
    <source>
        <dbReference type="Proteomes" id="UP000035721"/>
    </source>
</evidence>
<dbReference type="InterPro" id="IPR036465">
    <property type="entry name" value="vWFA_dom_sf"/>
</dbReference>
<dbReference type="RefSeq" id="WP_048555466.1">
    <property type="nucleotide sequence ID" value="NZ_HF570958.1"/>
</dbReference>
<name>A0A077LY52_9MICO</name>
<evidence type="ECO:0000256" key="1">
    <source>
        <dbReference type="SAM" id="MobiDB-lite"/>
    </source>
</evidence>
<sequence>MTHARHVHPRPGRRARPRLALGAAGVAVLSVLAVATVVTRSPASTPECATASRPLRVVAAPEIAPVVAKVAAIGAPSGDGGSSGHGGSSSVDASCGRTVVVAADPATVAAELSQTATDRPDVWIPDSSTWTERPTTPGTGVPVDNPSVAHSPLVLAVPQAVARAAHHGSGPVTVADLVTRAAAGDTVPWAVGDPSRTSAGVGAVVELRAEVATRAHADALLTTVFQGARRDLTPGTAASLATVGSQQIAVPVAEQILYAHNAAHPADRLVAAYPTHERFSLDYPFVVLAADGARRAQAADLLAELHSGLGRNLLADAGFRTTSGAATGPLTTAWGITATEPGTAPTPAGPTVTEAVDAFRAVTLGSKLLVVIDVSGSMAYPVPGAPGATRLDLALEAAVNGLALYPDATKVALWTFSTGLTPTTDYKALVPYTSLGRSADGSTGRQRLAQALQRITVKAHGDTGLYDTVLAAVRSARRAWDPNRANSVVVITDGANDDPHGISLPTLLRTLRAENDPARPVRVYSIAYGPSGDLSALTAISKAVGGRAYPARDPRTIGAVLQDAIGRRA</sequence>
<dbReference type="PROSITE" id="PS50234">
    <property type="entry name" value="VWFA"/>
    <property type="match status" value="1"/>
</dbReference>
<dbReference type="AlphaFoldDB" id="A0A077LY52"/>
<reference evidence="3 4" key="1">
    <citation type="journal article" date="2013" name="ISME J.">
        <title>A metabolic model for members of the genus Tetrasphaera involved in enhanced biological phosphorus removal.</title>
        <authorList>
            <person name="Kristiansen R."/>
            <person name="Nguyen H.T.T."/>
            <person name="Saunders A.M."/>
            <person name="Nielsen J.L."/>
            <person name="Wimmer R."/>
            <person name="Le V.Q."/>
            <person name="McIlroy S.J."/>
            <person name="Petrovski S."/>
            <person name="Seviour R.J."/>
            <person name="Calteau A."/>
            <person name="Nielsen K.L."/>
            <person name="Nielsen P.H."/>
        </authorList>
    </citation>
    <scope>NUCLEOTIDE SEQUENCE [LARGE SCALE GENOMIC DNA]</scope>
    <source>
        <strain evidence="3 4">T1-X7</strain>
    </source>
</reference>
<dbReference type="EMBL" id="CAJB01000228">
    <property type="protein sequence ID" value="CCH78591.1"/>
    <property type="molecule type" value="Genomic_DNA"/>
</dbReference>
<feature type="compositionally biased region" description="Polar residues" evidence="1">
    <location>
        <begin position="126"/>
        <end position="138"/>
    </location>
</feature>
<accession>A0A077LY52</accession>
<dbReference type="SUPFAM" id="SSF53300">
    <property type="entry name" value="vWA-like"/>
    <property type="match status" value="1"/>
</dbReference>
<dbReference type="Gene3D" id="3.40.50.410">
    <property type="entry name" value="von Willebrand factor, type A domain"/>
    <property type="match status" value="1"/>
</dbReference>
<evidence type="ECO:0000313" key="3">
    <source>
        <dbReference type="EMBL" id="CCH78591.1"/>
    </source>
</evidence>
<evidence type="ECO:0000259" key="2">
    <source>
        <dbReference type="PROSITE" id="PS50234"/>
    </source>
</evidence>
<comment type="caution">
    <text evidence="3">The sequence shown here is derived from an EMBL/GenBank/DDBJ whole genome shotgun (WGS) entry which is preliminary data.</text>
</comment>
<proteinExistence type="predicted"/>
<dbReference type="SMART" id="SM00327">
    <property type="entry name" value="VWA"/>
    <property type="match status" value="1"/>
</dbReference>
<dbReference type="Pfam" id="PF00092">
    <property type="entry name" value="VWA"/>
    <property type="match status" value="1"/>
</dbReference>
<organism evidence="3 4">
    <name type="scientific">Nostocoides japonicum T1-X7</name>
    <dbReference type="NCBI Taxonomy" id="1194083"/>
    <lineage>
        <taxon>Bacteria</taxon>
        <taxon>Bacillati</taxon>
        <taxon>Actinomycetota</taxon>
        <taxon>Actinomycetes</taxon>
        <taxon>Micrococcales</taxon>
        <taxon>Intrasporangiaceae</taxon>
        <taxon>Nostocoides</taxon>
    </lineage>
</organism>
<dbReference type="STRING" id="1194083.BN12_3030003"/>
<feature type="region of interest" description="Disordered" evidence="1">
    <location>
        <begin position="119"/>
        <end position="139"/>
    </location>
</feature>
<feature type="domain" description="VWFA" evidence="2">
    <location>
        <begin position="367"/>
        <end position="565"/>
    </location>
</feature>